<comment type="caution">
    <text evidence="2">The sequence shown here is derived from an EMBL/GenBank/DDBJ whole genome shotgun (WGS) entry which is preliminary data.</text>
</comment>
<feature type="region of interest" description="Disordered" evidence="1">
    <location>
        <begin position="32"/>
        <end position="77"/>
    </location>
</feature>
<accession>A0AAV4XAP7</accession>
<dbReference type="Proteomes" id="UP001054945">
    <property type="component" value="Unassembled WGS sequence"/>
</dbReference>
<evidence type="ECO:0000256" key="1">
    <source>
        <dbReference type="SAM" id="MobiDB-lite"/>
    </source>
</evidence>
<gene>
    <name evidence="2" type="ORF">CEXT_301821</name>
</gene>
<dbReference type="AlphaFoldDB" id="A0AAV4XAP7"/>
<sequence length="99" mass="11131">MRNNALFSVETRHLRVSNLECCRYLSPEPRRGLEIGRSLSPPPSTHQPPLKTAPPGRHRGVTHPRENKKNEDAARDQSLASLLFGNLFTQRSCNRGNGM</sequence>
<organism evidence="2 3">
    <name type="scientific">Caerostris extrusa</name>
    <name type="common">Bark spider</name>
    <name type="synonym">Caerostris bankana</name>
    <dbReference type="NCBI Taxonomy" id="172846"/>
    <lineage>
        <taxon>Eukaryota</taxon>
        <taxon>Metazoa</taxon>
        <taxon>Ecdysozoa</taxon>
        <taxon>Arthropoda</taxon>
        <taxon>Chelicerata</taxon>
        <taxon>Arachnida</taxon>
        <taxon>Araneae</taxon>
        <taxon>Araneomorphae</taxon>
        <taxon>Entelegynae</taxon>
        <taxon>Araneoidea</taxon>
        <taxon>Araneidae</taxon>
        <taxon>Caerostris</taxon>
    </lineage>
</organism>
<proteinExistence type="predicted"/>
<evidence type="ECO:0000313" key="2">
    <source>
        <dbReference type="EMBL" id="GIY91004.1"/>
    </source>
</evidence>
<reference evidence="2 3" key="1">
    <citation type="submission" date="2021-06" db="EMBL/GenBank/DDBJ databases">
        <title>Caerostris extrusa draft genome.</title>
        <authorList>
            <person name="Kono N."/>
            <person name="Arakawa K."/>
        </authorList>
    </citation>
    <scope>NUCLEOTIDE SEQUENCE [LARGE SCALE GENOMIC DNA]</scope>
</reference>
<name>A0AAV4XAP7_CAEEX</name>
<keyword evidence="3" id="KW-1185">Reference proteome</keyword>
<protein>
    <submittedName>
        <fullName evidence="2">Uncharacterized protein</fullName>
    </submittedName>
</protein>
<feature type="compositionally biased region" description="Basic and acidic residues" evidence="1">
    <location>
        <begin position="63"/>
        <end position="75"/>
    </location>
</feature>
<dbReference type="EMBL" id="BPLR01017370">
    <property type="protein sequence ID" value="GIY91004.1"/>
    <property type="molecule type" value="Genomic_DNA"/>
</dbReference>
<evidence type="ECO:0000313" key="3">
    <source>
        <dbReference type="Proteomes" id="UP001054945"/>
    </source>
</evidence>